<evidence type="ECO:0000259" key="1">
    <source>
        <dbReference type="Pfam" id="PF09862"/>
    </source>
</evidence>
<proteinExistence type="predicted"/>
<accession>A0AAW7ZA94</accession>
<gene>
    <name evidence="3" type="ORF">P6N53_05040</name>
</gene>
<feature type="domain" description="DUF2089" evidence="1">
    <location>
        <begin position="42"/>
        <end position="87"/>
    </location>
</feature>
<comment type="caution">
    <text evidence="3">The sequence shown here is derived from an EMBL/GenBank/DDBJ whole genome shotgun (WGS) entry which is preliminary data.</text>
</comment>
<dbReference type="Proteomes" id="UP001172911">
    <property type="component" value="Unassembled WGS sequence"/>
</dbReference>
<feature type="domain" description="DUF2089" evidence="2">
    <location>
        <begin position="9"/>
        <end position="40"/>
    </location>
</feature>
<keyword evidence="4" id="KW-1185">Reference proteome</keyword>
<dbReference type="InterPro" id="IPR018658">
    <property type="entry name" value="DUF2089"/>
</dbReference>
<dbReference type="InterPro" id="IPR053957">
    <property type="entry name" value="DUF2089_Zn_ribbon"/>
</dbReference>
<evidence type="ECO:0000313" key="3">
    <source>
        <dbReference type="EMBL" id="MDO7786587.1"/>
    </source>
</evidence>
<dbReference type="Pfam" id="PF09862">
    <property type="entry name" value="DUF2089"/>
    <property type="match status" value="1"/>
</dbReference>
<organism evidence="3 4">
    <name type="scientific">Desulforamulus aquiferis</name>
    <dbReference type="NCBI Taxonomy" id="1397668"/>
    <lineage>
        <taxon>Bacteria</taxon>
        <taxon>Bacillati</taxon>
        <taxon>Bacillota</taxon>
        <taxon>Clostridia</taxon>
        <taxon>Eubacteriales</taxon>
        <taxon>Peptococcaceae</taxon>
        <taxon>Desulforamulus</taxon>
    </lineage>
</organism>
<dbReference type="InterPro" id="IPR042070">
    <property type="entry name" value="PucR_C-HTH_sf"/>
</dbReference>
<dbReference type="Gene3D" id="1.10.10.2840">
    <property type="entry name" value="PucR C-terminal helix-turn-helix domain"/>
    <property type="match status" value="1"/>
</dbReference>
<evidence type="ECO:0000313" key="4">
    <source>
        <dbReference type="Proteomes" id="UP001172911"/>
    </source>
</evidence>
<name>A0AAW7ZA94_9FIRM</name>
<reference evidence="3" key="2">
    <citation type="submission" date="2023-03" db="EMBL/GenBank/DDBJ databases">
        <authorList>
            <person name="Zhang Z."/>
        </authorList>
    </citation>
    <scope>NUCLEOTIDE SEQUENCE</scope>
    <source>
        <strain evidence="3">DSA</strain>
    </source>
</reference>
<dbReference type="EMBL" id="JARPTC010000006">
    <property type="protein sequence ID" value="MDO7786587.1"/>
    <property type="molecule type" value="Genomic_DNA"/>
</dbReference>
<protein>
    <submittedName>
        <fullName evidence="3">DUF2089 domain-containing protein</fullName>
    </submittedName>
</protein>
<evidence type="ECO:0000259" key="2">
    <source>
        <dbReference type="Pfam" id="PF22747"/>
    </source>
</evidence>
<dbReference type="AlphaFoldDB" id="A0AAW7ZA94"/>
<sequence>MNNKILNRCPVCEHEMIVTNLACNHCRTKIEGEFLPSKFCRLPQEQLEFIEVFLKCRGSIKDVEKELGISYPTVRNRLDNVLQSLGYGVDRTENLPESTDRQKILDALEKGQITLEEATQQIRRAKR</sequence>
<reference evidence="3" key="1">
    <citation type="journal article" date="2023" name="J. Hazard. Mater.">
        <title>Anaerobic biodegradation of pyrene and benzo[a]pyrene by a new sulfate-reducing Desulforamulus aquiferis strain DSA.</title>
        <authorList>
            <person name="Zhang Z."/>
            <person name="Sun J."/>
            <person name="Gong X."/>
            <person name="Wang C."/>
            <person name="Wang H."/>
        </authorList>
    </citation>
    <scope>NUCLEOTIDE SEQUENCE</scope>
    <source>
        <strain evidence="3">DSA</strain>
    </source>
</reference>
<dbReference type="Pfam" id="PF22747">
    <property type="entry name" value="Zn_ribbon_DUF2089"/>
    <property type="match status" value="1"/>
</dbReference>